<keyword evidence="2 5" id="KW-0812">Transmembrane</keyword>
<evidence type="ECO:0000256" key="1">
    <source>
        <dbReference type="ARBA" id="ARBA00004141"/>
    </source>
</evidence>
<dbReference type="AlphaFoldDB" id="A0A1Y3BA38"/>
<dbReference type="PANTHER" id="PTHR22950:SF349">
    <property type="entry name" value="AMINO ACID TRANSPORTER TRANSMEMBRANE DOMAIN-CONTAINING PROTEIN"/>
    <property type="match status" value="1"/>
</dbReference>
<dbReference type="GO" id="GO:0005774">
    <property type="term" value="C:vacuolar membrane"/>
    <property type="evidence" value="ECO:0007669"/>
    <property type="project" value="TreeGrafter"/>
</dbReference>
<dbReference type="EMBL" id="MUJZ01031223">
    <property type="protein sequence ID" value="OTF77729.1"/>
    <property type="molecule type" value="Genomic_DNA"/>
</dbReference>
<evidence type="ECO:0000256" key="2">
    <source>
        <dbReference type="ARBA" id="ARBA00022692"/>
    </source>
</evidence>
<keyword evidence="8" id="KW-1185">Reference proteome</keyword>
<dbReference type="OrthoDB" id="6498073at2759"/>
<feature type="transmembrane region" description="Helical" evidence="5">
    <location>
        <begin position="28"/>
        <end position="50"/>
    </location>
</feature>
<evidence type="ECO:0000256" key="3">
    <source>
        <dbReference type="ARBA" id="ARBA00022989"/>
    </source>
</evidence>
<evidence type="ECO:0000259" key="6">
    <source>
        <dbReference type="Pfam" id="PF01490"/>
    </source>
</evidence>
<feature type="domain" description="Amino acid transporter transmembrane" evidence="6">
    <location>
        <begin position="1"/>
        <end position="215"/>
    </location>
</feature>
<comment type="subcellular location">
    <subcellularLocation>
        <location evidence="1">Membrane</location>
        <topology evidence="1">Multi-pass membrane protein</topology>
    </subcellularLocation>
</comment>
<feature type="transmembrane region" description="Helical" evidence="5">
    <location>
        <begin position="157"/>
        <end position="178"/>
    </location>
</feature>
<dbReference type="InterPro" id="IPR013057">
    <property type="entry name" value="AA_transpt_TM"/>
</dbReference>
<keyword evidence="3 5" id="KW-1133">Transmembrane helix</keyword>
<protein>
    <recommendedName>
        <fullName evidence="6">Amino acid transporter transmembrane domain-containing protein</fullName>
    </recommendedName>
</protein>
<evidence type="ECO:0000313" key="8">
    <source>
        <dbReference type="Proteomes" id="UP000194236"/>
    </source>
</evidence>
<dbReference type="Proteomes" id="UP000194236">
    <property type="component" value="Unassembled WGS sequence"/>
</dbReference>
<feature type="transmembrane region" description="Helical" evidence="5">
    <location>
        <begin position="133"/>
        <end position="150"/>
    </location>
</feature>
<accession>A0A1Y3BA38</accession>
<reference evidence="7 8" key="1">
    <citation type="submission" date="2017-03" db="EMBL/GenBank/DDBJ databases">
        <title>Genome Survey of Euroglyphus maynei.</title>
        <authorList>
            <person name="Arlian L.G."/>
            <person name="Morgan M.S."/>
            <person name="Rider S.D."/>
        </authorList>
    </citation>
    <scope>NUCLEOTIDE SEQUENCE [LARGE SCALE GENOMIC DNA]</scope>
    <source>
        <strain evidence="7">Arlian Lab</strain>
        <tissue evidence="7">Whole body</tissue>
    </source>
</reference>
<evidence type="ECO:0000256" key="4">
    <source>
        <dbReference type="ARBA" id="ARBA00023136"/>
    </source>
</evidence>
<dbReference type="Pfam" id="PF01490">
    <property type="entry name" value="Aa_trans"/>
    <property type="match status" value="1"/>
</dbReference>
<keyword evidence="4 5" id="KW-0472">Membrane</keyword>
<name>A0A1Y3BA38_EURMA</name>
<dbReference type="GO" id="GO:0015179">
    <property type="term" value="F:L-amino acid transmembrane transporter activity"/>
    <property type="evidence" value="ECO:0007669"/>
    <property type="project" value="TreeGrafter"/>
</dbReference>
<feature type="transmembrane region" description="Helical" evidence="5">
    <location>
        <begin position="92"/>
        <end position="113"/>
    </location>
</feature>
<evidence type="ECO:0000313" key="7">
    <source>
        <dbReference type="EMBL" id="OTF77729.1"/>
    </source>
</evidence>
<dbReference type="PANTHER" id="PTHR22950">
    <property type="entry name" value="AMINO ACID TRANSPORTER"/>
    <property type="match status" value="1"/>
</dbReference>
<comment type="caution">
    <text evidence="7">The sequence shown here is derived from an EMBL/GenBank/DDBJ whole genome shotgun (WGS) entry which is preliminary data.</text>
</comment>
<sequence length="224" mass="25375">MQALMTLLKCYIGTGILSMPKAFSDSGYIFGVLGVILIGFLCNLCIHMLVDINEILMTKPEQIPCDYQELAQLSFENGPKRLRQYGRLSRRILTICLCLSQTGFCCAYAIFIAKNLLQFMNDINIGYWRDDDVIYFLCLLLPIMIGLNFIKSINHLSIGSLIANIVQLTSLLIIIYNLVTNIPNIGDRKSFNYRLPQFVSTTAFTFEGITVVCIIIIIIFFENI</sequence>
<organism evidence="7 8">
    <name type="scientific">Euroglyphus maynei</name>
    <name type="common">Mayne's house dust mite</name>
    <dbReference type="NCBI Taxonomy" id="6958"/>
    <lineage>
        <taxon>Eukaryota</taxon>
        <taxon>Metazoa</taxon>
        <taxon>Ecdysozoa</taxon>
        <taxon>Arthropoda</taxon>
        <taxon>Chelicerata</taxon>
        <taxon>Arachnida</taxon>
        <taxon>Acari</taxon>
        <taxon>Acariformes</taxon>
        <taxon>Sarcoptiformes</taxon>
        <taxon>Astigmata</taxon>
        <taxon>Psoroptidia</taxon>
        <taxon>Analgoidea</taxon>
        <taxon>Pyroglyphidae</taxon>
        <taxon>Pyroglyphinae</taxon>
        <taxon>Euroglyphus</taxon>
    </lineage>
</organism>
<proteinExistence type="predicted"/>
<evidence type="ECO:0000256" key="5">
    <source>
        <dbReference type="SAM" id="Phobius"/>
    </source>
</evidence>
<gene>
    <name evidence="7" type="ORF">BLA29_009884</name>
</gene>
<feature type="transmembrane region" description="Helical" evidence="5">
    <location>
        <begin position="198"/>
        <end position="221"/>
    </location>
</feature>